<dbReference type="InterPro" id="IPR036187">
    <property type="entry name" value="DNA_mismatch_repair_MutS_sf"/>
</dbReference>
<dbReference type="KEGG" id="bda:FSZ17_01950"/>
<accession>A0A5B8YZN1</accession>
<dbReference type="InterPro" id="IPR005747">
    <property type="entry name" value="MutS2"/>
</dbReference>
<keyword evidence="8" id="KW-0255">Endonuclease</keyword>
<keyword evidence="3" id="KW-0378">Hydrolase</keyword>
<dbReference type="SUPFAM" id="SSF52540">
    <property type="entry name" value="P-loop containing nucleoside triphosphate hydrolases"/>
    <property type="match status" value="1"/>
</dbReference>
<evidence type="ECO:0000313" key="9">
    <source>
        <dbReference type="Proteomes" id="UP000321555"/>
    </source>
</evidence>
<dbReference type="InterPro" id="IPR045076">
    <property type="entry name" value="MutS"/>
</dbReference>
<evidence type="ECO:0000256" key="5">
    <source>
        <dbReference type="ARBA" id="ARBA00022884"/>
    </source>
</evidence>
<evidence type="ECO:0000313" key="8">
    <source>
        <dbReference type="EMBL" id="QED46164.1"/>
    </source>
</evidence>
<evidence type="ECO:0000259" key="7">
    <source>
        <dbReference type="PROSITE" id="PS00486"/>
    </source>
</evidence>
<dbReference type="InterPro" id="IPR027417">
    <property type="entry name" value="P-loop_NTPase"/>
</dbReference>
<dbReference type="Proteomes" id="UP000321555">
    <property type="component" value="Chromosome"/>
</dbReference>
<keyword evidence="6" id="KW-0238">DNA-binding</keyword>
<evidence type="ECO:0000256" key="1">
    <source>
        <dbReference type="ARBA" id="ARBA00022730"/>
    </source>
</evidence>
<dbReference type="SMART" id="SM00534">
    <property type="entry name" value="MUTSac"/>
    <property type="match status" value="1"/>
</dbReference>
<dbReference type="GO" id="GO:0140664">
    <property type="term" value="F:ATP-dependent DNA damage sensor activity"/>
    <property type="evidence" value="ECO:0007669"/>
    <property type="project" value="InterPro"/>
</dbReference>
<evidence type="ECO:0000256" key="4">
    <source>
        <dbReference type="ARBA" id="ARBA00022840"/>
    </source>
</evidence>
<name>A0A5B8YZN1_CYTDA</name>
<keyword evidence="4" id="KW-0067">ATP-binding</keyword>
<evidence type="ECO:0000256" key="2">
    <source>
        <dbReference type="ARBA" id="ARBA00022741"/>
    </source>
</evidence>
<dbReference type="PIRSF" id="PIRSF005814">
    <property type="entry name" value="MutS_YshD"/>
    <property type="match status" value="1"/>
</dbReference>
<dbReference type="RefSeq" id="WP_057776223.1">
    <property type="nucleotide sequence ID" value="NZ_CP042593.1"/>
</dbReference>
<evidence type="ECO:0000256" key="3">
    <source>
        <dbReference type="ARBA" id="ARBA00022801"/>
    </source>
</evidence>
<dbReference type="Pfam" id="PF00488">
    <property type="entry name" value="MutS_V"/>
    <property type="match status" value="1"/>
</dbReference>
<organism evidence="8 9">
    <name type="scientific">Cytobacillus dafuensis</name>
    <name type="common">Bacillus dafuensis</name>
    <dbReference type="NCBI Taxonomy" id="1742359"/>
    <lineage>
        <taxon>Bacteria</taxon>
        <taxon>Bacillati</taxon>
        <taxon>Bacillota</taxon>
        <taxon>Bacilli</taxon>
        <taxon>Bacillales</taxon>
        <taxon>Bacillaceae</taxon>
        <taxon>Cytobacillus</taxon>
    </lineage>
</organism>
<sequence>MNQQTIGVLGYQEILEEITHFAKTNRGKKTLQALRPLPDKRRMEQALREVAEAEEIIKISSSVPIHTLDEMELYLNQARKGIYIRADQFTYVLSFLQHCSKLKQFMKDKQYAAPNVSLYAESIGDVRLLEEEISRCIRHGQVDHHASSDLAYLRRQLSIQSDKLKEKAQQLVKSKRYSSFLQDTVVVERNGRIALSVKREYRTKVQGTVLDTSASGSTLYMEPTELSSIQEEIELLRMAEEQETERILYELTDKVLQHEHTIAIAIETMHHYDVLFAKASYSRKIGGTIPLLNEDYIIDLKEARHPMLGEKAVPLSIRFGEDHRALVITGPNTGGKTVTLKTVGLLTMMAQTGLPIPANHGSELAIFQHIFVDIGDGQSIEQNLSTFSSRLVNIIDILRITNDRSLVLLDELGSGTDPSEGMALAIVILEQLYQKGATLFATTHYSEMKDFAEKTSGFLNGMMEFDLETLKPTYRLLLGQSGNSQAFDIAIKLGMHPELIEKAHQITYKNIRSYREEIDASILKASDYLKQIAINKYARKSTKKQPLPTGTEPFALFEQGDNVLVTETNETGIIYKGPDSQGNYIVQIQNEKRTINHKRLKLYIKGKELYPDNYDFDIIFKSKEYRKINKQQKKKHVEDVWLDCED</sequence>
<dbReference type="FunFam" id="3.40.50.300:FF:000830">
    <property type="entry name" value="Endonuclease MutS2"/>
    <property type="match status" value="1"/>
</dbReference>
<dbReference type="GO" id="GO:0006298">
    <property type="term" value="P:mismatch repair"/>
    <property type="evidence" value="ECO:0007669"/>
    <property type="project" value="InterPro"/>
</dbReference>
<dbReference type="PANTHER" id="PTHR48466:SF2">
    <property type="entry name" value="OS10G0509000 PROTEIN"/>
    <property type="match status" value="1"/>
</dbReference>
<protein>
    <submittedName>
        <fullName evidence="8">Endonuclease MutS2</fullName>
    </submittedName>
</protein>
<dbReference type="InterPro" id="IPR007696">
    <property type="entry name" value="DNA_mismatch_repair_MutS_core"/>
</dbReference>
<dbReference type="InterPro" id="IPR000432">
    <property type="entry name" value="DNA_mismatch_repair_MutS_C"/>
</dbReference>
<dbReference type="GO" id="GO:0030983">
    <property type="term" value="F:mismatched DNA binding"/>
    <property type="evidence" value="ECO:0007669"/>
    <property type="project" value="InterPro"/>
</dbReference>
<dbReference type="GO" id="GO:0004519">
    <property type="term" value="F:endonuclease activity"/>
    <property type="evidence" value="ECO:0007669"/>
    <property type="project" value="UniProtKB-KW"/>
</dbReference>
<dbReference type="GO" id="GO:0019843">
    <property type="term" value="F:rRNA binding"/>
    <property type="evidence" value="ECO:0007669"/>
    <property type="project" value="UniProtKB-KW"/>
</dbReference>
<dbReference type="GO" id="GO:0016887">
    <property type="term" value="F:ATP hydrolysis activity"/>
    <property type="evidence" value="ECO:0007669"/>
    <property type="project" value="InterPro"/>
</dbReference>
<keyword evidence="5" id="KW-0694">RNA-binding</keyword>
<dbReference type="EMBL" id="CP042593">
    <property type="protein sequence ID" value="QED46164.1"/>
    <property type="molecule type" value="Genomic_DNA"/>
</dbReference>
<keyword evidence="8" id="KW-0540">Nuclease</keyword>
<proteinExistence type="predicted"/>
<feature type="domain" description="DNA mismatch repair proteins mutS family" evidence="7">
    <location>
        <begin position="405"/>
        <end position="421"/>
    </location>
</feature>
<evidence type="ECO:0000256" key="6">
    <source>
        <dbReference type="ARBA" id="ARBA00023125"/>
    </source>
</evidence>
<dbReference type="SUPFAM" id="SSF48334">
    <property type="entry name" value="DNA repair protein MutS, domain III"/>
    <property type="match status" value="1"/>
</dbReference>
<dbReference type="Gene3D" id="3.40.50.300">
    <property type="entry name" value="P-loop containing nucleotide triphosphate hydrolases"/>
    <property type="match status" value="1"/>
</dbReference>
<dbReference type="STRING" id="1742359.GCA_001439625_01181"/>
<dbReference type="PANTHER" id="PTHR48466">
    <property type="entry name" value="OS10G0509000 PROTEIN-RELATED"/>
    <property type="match status" value="1"/>
</dbReference>
<dbReference type="SMART" id="SM00533">
    <property type="entry name" value="MUTSd"/>
    <property type="match status" value="1"/>
</dbReference>
<gene>
    <name evidence="8" type="ORF">FSZ17_01950</name>
</gene>
<dbReference type="GO" id="GO:0045910">
    <property type="term" value="P:negative regulation of DNA recombination"/>
    <property type="evidence" value="ECO:0007669"/>
    <property type="project" value="InterPro"/>
</dbReference>
<keyword evidence="9" id="KW-1185">Reference proteome</keyword>
<dbReference type="GO" id="GO:0005524">
    <property type="term" value="F:ATP binding"/>
    <property type="evidence" value="ECO:0007669"/>
    <property type="project" value="UniProtKB-KW"/>
</dbReference>
<dbReference type="NCBIfam" id="TIGR01069">
    <property type="entry name" value="mutS2"/>
    <property type="match status" value="1"/>
</dbReference>
<dbReference type="AlphaFoldDB" id="A0A5B8YZN1"/>
<dbReference type="PROSITE" id="PS00486">
    <property type="entry name" value="DNA_MISMATCH_REPAIR_2"/>
    <property type="match status" value="1"/>
</dbReference>
<reference evidence="9" key="1">
    <citation type="submission" date="2019-08" db="EMBL/GenBank/DDBJ databases">
        <authorList>
            <person name="Zheng X."/>
        </authorList>
    </citation>
    <scope>NUCLEOTIDE SEQUENCE [LARGE SCALE GENOMIC DNA]</scope>
    <source>
        <strain evidence="9">FJAT-25496</strain>
    </source>
</reference>
<keyword evidence="2" id="KW-0547">Nucleotide-binding</keyword>
<keyword evidence="1" id="KW-0699">rRNA-binding</keyword>
<dbReference type="OrthoDB" id="9808166at2"/>